<accession>A0A1E3QLU2</accession>
<evidence type="ECO:0000313" key="3">
    <source>
        <dbReference type="EMBL" id="ODQ78434.1"/>
    </source>
</evidence>
<evidence type="ECO:0000256" key="1">
    <source>
        <dbReference type="SAM" id="MobiDB-lite"/>
    </source>
</evidence>
<dbReference type="PANTHER" id="PTHR13156">
    <property type="entry name" value="NADH-UBIQUINONE OXIDOREDUCTASE 13 KD-A SUBUNIT"/>
    <property type="match status" value="1"/>
</dbReference>
<dbReference type="Proteomes" id="UP000094336">
    <property type="component" value="Unassembled WGS sequence"/>
</dbReference>
<dbReference type="InterPro" id="IPR019401">
    <property type="entry name" value="Znf_CHCC"/>
</dbReference>
<name>A0A1E3QLU2_9ASCO</name>
<sequence>MLASKTLSRQSVRFVLARSQSSVSKVDPKILAQQAPNRTEIWSESQRARTDAMTGPRFSGKDLAKQPRPYAAINLIAKQPIRFVDSNVAVCDGNKGLEGHPKIYINLDPPRAHACGYCGLKYARSELKAELEGHTH</sequence>
<dbReference type="GeneID" id="30147318"/>
<dbReference type="GO" id="GO:0006120">
    <property type="term" value="P:mitochondrial electron transport, NADH to ubiquinone"/>
    <property type="evidence" value="ECO:0007669"/>
    <property type="project" value="TreeGrafter"/>
</dbReference>
<dbReference type="GO" id="GO:0005739">
    <property type="term" value="C:mitochondrion"/>
    <property type="evidence" value="ECO:0007669"/>
    <property type="project" value="GOC"/>
</dbReference>
<dbReference type="RefSeq" id="XP_018983762.1">
    <property type="nucleotide sequence ID" value="XM_019129465.1"/>
</dbReference>
<feature type="domain" description="Zinc finger CHCC-type" evidence="2">
    <location>
        <begin position="87"/>
        <end position="122"/>
    </location>
</feature>
<feature type="region of interest" description="Disordered" evidence="1">
    <location>
        <begin position="41"/>
        <end position="63"/>
    </location>
</feature>
<dbReference type="EMBL" id="KV454435">
    <property type="protein sequence ID" value="ODQ78434.1"/>
    <property type="molecule type" value="Genomic_DNA"/>
</dbReference>
<evidence type="ECO:0000313" key="4">
    <source>
        <dbReference type="Proteomes" id="UP000094336"/>
    </source>
</evidence>
<dbReference type="STRING" id="984486.A0A1E3QLU2"/>
<dbReference type="AlphaFoldDB" id="A0A1E3QLU2"/>
<keyword evidence="4" id="KW-1185">Reference proteome</keyword>
<evidence type="ECO:0000259" key="2">
    <source>
        <dbReference type="Pfam" id="PF10276"/>
    </source>
</evidence>
<dbReference type="Gene3D" id="2.60.260.40">
    <property type="entry name" value="q5lls5 like domains"/>
    <property type="match status" value="1"/>
</dbReference>
<dbReference type="OrthoDB" id="307899at2759"/>
<reference evidence="4" key="1">
    <citation type="submission" date="2016-05" db="EMBL/GenBank/DDBJ databases">
        <title>Comparative genomics of biotechnologically important yeasts.</title>
        <authorList>
            <consortium name="DOE Joint Genome Institute"/>
            <person name="Riley R."/>
            <person name="Haridas S."/>
            <person name="Wolfe K.H."/>
            <person name="Lopes M.R."/>
            <person name="Hittinger C.T."/>
            <person name="Goker M."/>
            <person name="Salamov A."/>
            <person name="Wisecaver J."/>
            <person name="Long T.M."/>
            <person name="Aerts A.L."/>
            <person name="Barry K."/>
            <person name="Choi C."/>
            <person name="Clum A."/>
            <person name="Coughlan A.Y."/>
            <person name="Deshpande S."/>
            <person name="Douglass A.P."/>
            <person name="Hanson S.J."/>
            <person name="Klenk H.-P."/>
            <person name="Labutti K."/>
            <person name="Lapidus A."/>
            <person name="Lindquist E."/>
            <person name="Lipzen A."/>
            <person name="Meier-Kolthoff J.P."/>
            <person name="Ohm R.A."/>
            <person name="Otillar R.P."/>
            <person name="Pangilinan J."/>
            <person name="Peng Y."/>
            <person name="Rokas A."/>
            <person name="Rosa C.A."/>
            <person name="Scheuner C."/>
            <person name="Sibirny A.A."/>
            <person name="Slot J.C."/>
            <person name="Stielow J.B."/>
            <person name="Sun H."/>
            <person name="Kurtzman C.P."/>
            <person name="Blackwell M."/>
            <person name="Grigoriev I.V."/>
            <person name="Jeffries T.W."/>
        </authorList>
    </citation>
    <scope>NUCLEOTIDE SEQUENCE [LARGE SCALE GENOMIC DNA]</scope>
    <source>
        <strain evidence="4">NRRL Y-12698</strain>
    </source>
</reference>
<proteinExistence type="predicted"/>
<dbReference type="PANTHER" id="PTHR13156:SF0">
    <property type="entry name" value="NADH DEHYDROGENASE [UBIQUINONE] IRON-SULFUR PROTEIN 6, MITOCHONDRIAL"/>
    <property type="match status" value="1"/>
</dbReference>
<protein>
    <recommendedName>
        <fullName evidence="2">Zinc finger CHCC-type domain-containing protein</fullName>
    </recommendedName>
</protein>
<organism evidence="3 4">
    <name type="scientific">Babjeviella inositovora NRRL Y-12698</name>
    <dbReference type="NCBI Taxonomy" id="984486"/>
    <lineage>
        <taxon>Eukaryota</taxon>
        <taxon>Fungi</taxon>
        <taxon>Dikarya</taxon>
        <taxon>Ascomycota</taxon>
        <taxon>Saccharomycotina</taxon>
        <taxon>Pichiomycetes</taxon>
        <taxon>Serinales incertae sedis</taxon>
        <taxon>Babjeviella</taxon>
    </lineage>
</organism>
<gene>
    <name evidence="3" type="ORF">BABINDRAFT_162660</name>
</gene>
<dbReference type="Pfam" id="PF10276">
    <property type="entry name" value="zf-CHCC"/>
    <property type="match status" value="1"/>
</dbReference>